<feature type="domain" description="Peptidase M16 N-terminal" evidence="4">
    <location>
        <begin position="48"/>
        <end position="195"/>
    </location>
</feature>
<reference evidence="7" key="1">
    <citation type="journal article" date="2019" name="Int. J. Syst. Evol. Microbiol.">
        <title>The Global Catalogue of Microorganisms (GCM) 10K type strain sequencing project: providing services to taxonomists for standard genome sequencing and annotation.</title>
        <authorList>
            <consortium name="The Broad Institute Genomics Platform"/>
            <consortium name="The Broad Institute Genome Sequencing Center for Infectious Disease"/>
            <person name="Wu L."/>
            <person name="Ma J."/>
        </authorList>
    </citation>
    <scope>NUCLEOTIDE SEQUENCE [LARGE SCALE GENOMIC DNA]</scope>
    <source>
        <strain evidence="7">CGMCC 4.7317</strain>
    </source>
</reference>
<evidence type="ECO:0000256" key="1">
    <source>
        <dbReference type="ARBA" id="ARBA00007261"/>
    </source>
</evidence>
<dbReference type="PANTHER" id="PTHR11851:SF49">
    <property type="entry name" value="MITOCHONDRIAL-PROCESSING PEPTIDASE SUBUNIT ALPHA"/>
    <property type="match status" value="1"/>
</dbReference>
<protein>
    <submittedName>
        <fullName evidence="6">M16 family metallopeptidase</fullName>
    </submittedName>
</protein>
<name>A0ABW1SZW1_9ACTN</name>
<dbReference type="Proteomes" id="UP001596138">
    <property type="component" value="Unassembled WGS sequence"/>
</dbReference>
<dbReference type="Gene3D" id="3.30.830.10">
    <property type="entry name" value="Metalloenzyme, LuxS/M16 peptidase-like"/>
    <property type="match status" value="2"/>
</dbReference>
<organism evidence="6 7">
    <name type="scientific">Longivirga aurantiaca</name>
    <dbReference type="NCBI Taxonomy" id="1837743"/>
    <lineage>
        <taxon>Bacteria</taxon>
        <taxon>Bacillati</taxon>
        <taxon>Actinomycetota</taxon>
        <taxon>Actinomycetes</taxon>
        <taxon>Sporichthyales</taxon>
        <taxon>Sporichthyaceae</taxon>
        <taxon>Longivirga</taxon>
    </lineage>
</organism>
<evidence type="ECO:0000259" key="5">
    <source>
        <dbReference type="Pfam" id="PF05193"/>
    </source>
</evidence>
<evidence type="ECO:0000313" key="6">
    <source>
        <dbReference type="EMBL" id="MFC6237943.1"/>
    </source>
</evidence>
<feature type="domain" description="Peptidase M16 C-terminal" evidence="5">
    <location>
        <begin position="201"/>
        <end position="381"/>
    </location>
</feature>
<evidence type="ECO:0000256" key="3">
    <source>
        <dbReference type="SAM" id="MobiDB-lite"/>
    </source>
</evidence>
<gene>
    <name evidence="6" type="ORF">ACFQGU_08640</name>
</gene>
<accession>A0ABW1SZW1</accession>
<sequence length="459" mass="49134">MAPSRTNAEGTRHSRVPSARDQRPGSTRQLLLEDGARVRRTVLPGGLRVVTEHVPGVRSAAFGIWVGVGSRDETPAQAGAAHYLEHLLFKGTRRRSALDISAAIDAVGGEMNAFTSKEYTCFYARVLDQDLPLAVDVISDIVTSALLRAHDVDSERDVILEEIAMRDDDPGDLVHEEFADAMYGKTPLGRPILGTVETIESITPRAIRAFYSGKYRPENMVVAAAGKVDHTTVVRLVRKAFGDAGLLDGDALPVLPRTGSFRTRGAGDVRVLTKATEQANVVLGVPGFARDDDRRFAVGVLNSALGGGMSSRLFQEIREKRGLAYSVFSFASHYADTGMFGVYAGCMPKKIDDVLAICRDELVKVAATGLTAEELERGKGQVRGGLVLGLEDTGSRMSRIGKAELLAGDLWSTAEVLAAVEAVTVEDVQAVAATLLEVSPTLAVIGPFDPDRDFTSAVA</sequence>
<dbReference type="Pfam" id="PF05193">
    <property type="entry name" value="Peptidase_M16_C"/>
    <property type="match status" value="1"/>
</dbReference>
<dbReference type="InterPro" id="IPR001431">
    <property type="entry name" value="Pept_M16_Zn_BS"/>
</dbReference>
<comment type="caution">
    <text evidence="6">The sequence shown here is derived from an EMBL/GenBank/DDBJ whole genome shotgun (WGS) entry which is preliminary data.</text>
</comment>
<evidence type="ECO:0000256" key="2">
    <source>
        <dbReference type="RuleBase" id="RU004447"/>
    </source>
</evidence>
<dbReference type="InterPro" id="IPR011765">
    <property type="entry name" value="Pept_M16_N"/>
</dbReference>
<dbReference type="PROSITE" id="PS00143">
    <property type="entry name" value="INSULINASE"/>
    <property type="match status" value="1"/>
</dbReference>
<dbReference type="EMBL" id="JBHSTI010000008">
    <property type="protein sequence ID" value="MFC6237943.1"/>
    <property type="molecule type" value="Genomic_DNA"/>
</dbReference>
<evidence type="ECO:0000313" key="7">
    <source>
        <dbReference type="Proteomes" id="UP001596138"/>
    </source>
</evidence>
<dbReference type="Pfam" id="PF00675">
    <property type="entry name" value="Peptidase_M16"/>
    <property type="match status" value="1"/>
</dbReference>
<proteinExistence type="inferred from homology"/>
<dbReference type="SUPFAM" id="SSF63411">
    <property type="entry name" value="LuxS/MPP-like metallohydrolase"/>
    <property type="match status" value="2"/>
</dbReference>
<dbReference type="InterPro" id="IPR011249">
    <property type="entry name" value="Metalloenz_LuxS/M16"/>
</dbReference>
<feature type="region of interest" description="Disordered" evidence="3">
    <location>
        <begin position="1"/>
        <end position="26"/>
    </location>
</feature>
<dbReference type="RefSeq" id="WP_386765701.1">
    <property type="nucleotide sequence ID" value="NZ_JBHSTI010000008.1"/>
</dbReference>
<comment type="similarity">
    <text evidence="1 2">Belongs to the peptidase M16 family.</text>
</comment>
<evidence type="ECO:0000259" key="4">
    <source>
        <dbReference type="Pfam" id="PF00675"/>
    </source>
</evidence>
<dbReference type="InterPro" id="IPR050361">
    <property type="entry name" value="MPP/UQCRC_Complex"/>
</dbReference>
<dbReference type="InterPro" id="IPR007863">
    <property type="entry name" value="Peptidase_M16_C"/>
</dbReference>
<dbReference type="PANTHER" id="PTHR11851">
    <property type="entry name" value="METALLOPROTEASE"/>
    <property type="match status" value="1"/>
</dbReference>
<keyword evidence="7" id="KW-1185">Reference proteome</keyword>